<dbReference type="eggNOG" id="ENOG502SRSM">
    <property type="taxonomic scope" value="Eukaryota"/>
</dbReference>
<dbReference type="EnsemblPlants" id="Pp3c16_1440V3.2">
    <property type="protein sequence ID" value="Pp3c16_1440V3.2"/>
    <property type="gene ID" value="Pp3c16_1440"/>
</dbReference>
<dbReference type="KEGG" id="ppp:112293525"/>
<dbReference type="Gene3D" id="3.30.70.100">
    <property type="match status" value="1"/>
</dbReference>
<protein>
    <recommendedName>
        <fullName evidence="5">ABM domain-containing protein</fullName>
    </recommendedName>
</protein>
<dbReference type="Gramene" id="Pp3c16_1440V3.2">
    <property type="protein sequence ID" value="Pp3c16_1440V3.2"/>
    <property type="gene ID" value="Pp3c16_1440"/>
</dbReference>
<keyword evidence="4" id="KW-1185">Reference proteome</keyword>
<dbReference type="OrthoDB" id="508682at2759"/>
<dbReference type="GeneID" id="112293525"/>
<name>A9T051_PHYPA</name>
<sequence length="277" mass="29931">MAGFCVQARAVLAAEKSSYVVGSTRGCSSSGSSPASNAGIRWAPKTPGGMQKMMAERKGHLGTRVVLVETAAVVTKQRATGLVVEAAKRISTGRSYALSSTLKIEAGKEEEATALCKSIVEWALEKMNDRRSGIQGFECNVDAFDKNTFHFWEIYESFVAMNDIRASPEHTKFVMDVRPLLTDPIALAAYEYKDGQIGHMMNPIGPKGEGGLDDATGQAGTKQQSNVINQGLGVTEERETFDLDSMLGKMTLKSKSGKAEESKQEAWSFKSLFGGKK</sequence>
<dbReference type="PaxDb" id="3218-PP1S144_137V6.1"/>
<dbReference type="EMBL" id="ABEU02000016">
    <property type="protein sequence ID" value="PNR37208.1"/>
    <property type="molecule type" value="Genomic_DNA"/>
</dbReference>
<reference evidence="2 4" key="2">
    <citation type="journal article" date="2018" name="Plant J.">
        <title>The Physcomitrella patens chromosome-scale assembly reveals moss genome structure and evolution.</title>
        <authorList>
            <person name="Lang D."/>
            <person name="Ullrich K.K."/>
            <person name="Murat F."/>
            <person name="Fuchs J."/>
            <person name="Jenkins J."/>
            <person name="Haas F.B."/>
            <person name="Piednoel M."/>
            <person name="Gundlach H."/>
            <person name="Van Bel M."/>
            <person name="Meyberg R."/>
            <person name="Vives C."/>
            <person name="Morata J."/>
            <person name="Symeonidi A."/>
            <person name="Hiss M."/>
            <person name="Muchero W."/>
            <person name="Kamisugi Y."/>
            <person name="Saleh O."/>
            <person name="Blanc G."/>
            <person name="Decker E.L."/>
            <person name="van Gessel N."/>
            <person name="Grimwood J."/>
            <person name="Hayes R.D."/>
            <person name="Graham S.W."/>
            <person name="Gunter L.E."/>
            <person name="McDaniel S.F."/>
            <person name="Hoernstein S.N.W."/>
            <person name="Larsson A."/>
            <person name="Li F.W."/>
            <person name="Perroud P.F."/>
            <person name="Phillips J."/>
            <person name="Ranjan P."/>
            <person name="Rokshar D.S."/>
            <person name="Rothfels C.J."/>
            <person name="Schneider L."/>
            <person name="Shu S."/>
            <person name="Stevenson D.W."/>
            <person name="Thummler F."/>
            <person name="Tillich M."/>
            <person name="Villarreal Aguilar J.C."/>
            <person name="Widiez T."/>
            <person name="Wong G.K."/>
            <person name="Wymore A."/>
            <person name="Zhang Y."/>
            <person name="Zimmer A.D."/>
            <person name="Quatrano R.S."/>
            <person name="Mayer K.F.X."/>
            <person name="Goodstein D."/>
            <person name="Casacuberta J.M."/>
            <person name="Vandepoele K."/>
            <person name="Reski R."/>
            <person name="Cuming A.C."/>
            <person name="Tuskan G.A."/>
            <person name="Maumus F."/>
            <person name="Salse J."/>
            <person name="Schmutz J."/>
            <person name="Rensing S.A."/>
        </authorList>
    </citation>
    <scope>NUCLEOTIDE SEQUENCE [LARGE SCALE GENOMIC DNA]</scope>
    <source>
        <strain evidence="3 4">cv. Gransden 2004</strain>
    </source>
</reference>
<evidence type="ECO:0008006" key="5">
    <source>
        <dbReference type="Google" id="ProtNLM"/>
    </source>
</evidence>
<dbReference type="RefSeq" id="XP_024398802.1">
    <property type="nucleotide sequence ID" value="XM_024543034.2"/>
</dbReference>
<dbReference type="AlphaFoldDB" id="A9T051"/>
<feature type="region of interest" description="Disordered" evidence="1">
    <location>
        <begin position="254"/>
        <end position="277"/>
    </location>
</feature>
<dbReference type="Proteomes" id="UP000006727">
    <property type="component" value="Chromosome 16"/>
</dbReference>
<proteinExistence type="predicted"/>
<evidence type="ECO:0000256" key="1">
    <source>
        <dbReference type="SAM" id="MobiDB-lite"/>
    </source>
</evidence>
<dbReference type="EnsemblPlants" id="Pp3c16_1440V3.1">
    <property type="protein sequence ID" value="Pp3c16_1440V3.1"/>
    <property type="gene ID" value="Pp3c16_1440"/>
</dbReference>
<reference evidence="2 4" key="1">
    <citation type="journal article" date="2008" name="Science">
        <title>The Physcomitrella genome reveals evolutionary insights into the conquest of land by plants.</title>
        <authorList>
            <person name="Rensing S."/>
            <person name="Lang D."/>
            <person name="Zimmer A."/>
            <person name="Terry A."/>
            <person name="Salamov A."/>
            <person name="Shapiro H."/>
            <person name="Nishiyama T."/>
            <person name="Perroud P.-F."/>
            <person name="Lindquist E."/>
            <person name="Kamisugi Y."/>
            <person name="Tanahashi T."/>
            <person name="Sakakibara K."/>
            <person name="Fujita T."/>
            <person name="Oishi K."/>
            <person name="Shin-I T."/>
            <person name="Kuroki Y."/>
            <person name="Toyoda A."/>
            <person name="Suzuki Y."/>
            <person name="Hashimoto A."/>
            <person name="Yamaguchi K."/>
            <person name="Sugano A."/>
            <person name="Kohara Y."/>
            <person name="Fujiyama A."/>
            <person name="Anterola A."/>
            <person name="Aoki S."/>
            <person name="Ashton N."/>
            <person name="Barbazuk W.B."/>
            <person name="Barker E."/>
            <person name="Bennetzen J."/>
            <person name="Bezanilla M."/>
            <person name="Blankenship R."/>
            <person name="Cho S.H."/>
            <person name="Dutcher S."/>
            <person name="Estelle M."/>
            <person name="Fawcett J.A."/>
            <person name="Gundlach H."/>
            <person name="Hanada K."/>
            <person name="Heyl A."/>
            <person name="Hicks K.A."/>
            <person name="Hugh J."/>
            <person name="Lohr M."/>
            <person name="Mayer K."/>
            <person name="Melkozernov A."/>
            <person name="Murata T."/>
            <person name="Nelson D."/>
            <person name="Pils B."/>
            <person name="Prigge M."/>
            <person name="Reiss B."/>
            <person name="Renner T."/>
            <person name="Rombauts S."/>
            <person name="Rushton P."/>
            <person name="Sanderfoot A."/>
            <person name="Schween G."/>
            <person name="Shiu S.-H."/>
            <person name="Stueber K."/>
            <person name="Theodoulou F.L."/>
            <person name="Tu H."/>
            <person name="Van de Peer Y."/>
            <person name="Verrier P.J."/>
            <person name="Waters E."/>
            <person name="Wood A."/>
            <person name="Yang L."/>
            <person name="Cove D."/>
            <person name="Cuming A."/>
            <person name="Hasebe M."/>
            <person name="Lucas S."/>
            <person name="Mishler D.B."/>
            <person name="Reski R."/>
            <person name="Grigoriev I."/>
            <person name="Quatrano R.S."/>
            <person name="Boore J.L."/>
        </authorList>
    </citation>
    <scope>NUCLEOTIDE SEQUENCE [LARGE SCALE GENOMIC DNA]</scope>
    <source>
        <strain evidence="3 4">cv. Gransden 2004</strain>
    </source>
</reference>
<dbReference type="Gramene" id="Pp3c16_1440V3.1">
    <property type="protein sequence ID" value="Pp3c16_1440V3.1"/>
    <property type="gene ID" value="Pp3c16_1440"/>
</dbReference>
<accession>A9T051</accession>
<reference evidence="3" key="3">
    <citation type="submission" date="2020-12" db="UniProtKB">
        <authorList>
            <consortium name="EnsemblPlants"/>
        </authorList>
    </citation>
    <scope>IDENTIFICATION</scope>
</reference>
<dbReference type="InterPro" id="IPR011008">
    <property type="entry name" value="Dimeric_a/b-barrel"/>
</dbReference>
<dbReference type="OMA" id="YHFMERY"/>
<dbReference type="HOGENOM" id="CLU_1006087_0_0_1"/>
<organism evidence="2">
    <name type="scientific">Physcomitrium patens</name>
    <name type="common">Spreading-leaved earth moss</name>
    <name type="synonym">Physcomitrella patens</name>
    <dbReference type="NCBI Taxonomy" id="3218"/>
    <lineage>
        <taxon>Eukaryota</taxon>
        <taxon>Viridiplantae</taxon>
        <taxon>Streptophyta</taxon>
        <taxon>Embryophyta</taxon>
        <taxon>Bryophyta</taxon>
        <taxon>Bryophytina</taxon>
        <taxon>Bryopsida</taxon>
        <taxon>Funariidae</taxon>
        <taxon>Funariales</taxon>
        <taxon>Funariaceae</taxon>
        <taxon>Physcomitrium</taxon>
    </lineage>
</organism>
<evidence type="ECO:0000313" key="2">
    <source>
        <dbReference type="EMBL" id="PNR37208.1"/>
    </source>
</evidence>
<dbReference type="SUPFAM" id="SSF54909">
    <property type="entry name" value="Dimeric alpha+beta barrel"/>
    <property type="match status" value="1"/>
</dbReference>
<gene>
    <name evidence="3" type="primary">LOC112293525</name>
    <name evidence="2" type="ORF">PHYPA_020315</name>
</gene>
<evidence type="ECO:0000313" key="3">
    <source>
        <dbReference type="EnsemblPlants" id="Pp3c16_1440V3.1"/>
    </source>
</evidence>
<evidence type="ECO:0000313" key="4">
    <source>
        <dbReference type="Proteomes" id="UP000006727"/>
    </source>
</evidence>